<proteinExistence type="inferred from homology"/>
<comment type="pathway">
    <text evidence="1">Protein modification; protein ubiquitination.</text>
</comment>
<evidence type="ECO:0000256" key="3">
    <source>
        <dbReference type="SAM" id="MobiDB-lite"/>
    </source>
</evidence>
<dbReference type="SUPFAM" id="SSF54695">
    <property type="entry name" value="POZ domain"/>
    <property type="match status" value="1"/>
</dbReference>
<evidence type="ECO:0000256" key="1">
    <source>
        <dbReference type="ARBA" id="ARBA00004906"/>
    </source>
</evidence>
<dbReference type="SMART" id="SM00225">
    <property type="entry name" value="BTB"/>
    <property type="match status" value="1"/>
</dbReference>
<dbReference type="InterPro" id="IPR056423">
    <property type="entry name" value="BACK_BPM_SPOP"/>
</dbReference>
<gene>
    <name evidence="6" type="ORF">U9M48_033891</name>
</gene>
<organism evidence="6 7">
    <name type="scientific">Paspalum notatum var. saurae</name>
    <dbReference type="NCBI Taxonomy" id="547442"/>
    <lineage>
        <taxon>Eukaryota</taxon>
        <taxon>Viridiplantae</taxon>
        <taxon>Streptophyta</taxon>
        <taxon>Embryophyta</taxon>
        <taxon>Tracheophyta</taxon>
        <taxon>Spermatophyta</taxon>
        <taxon>Magnoliopsida</taxon>
        <taxon>Liliopsida</taxon>
        <taxon>Poales</taxon>
        <taxon>Poaceae</taxon>
        <taxon>PACMAD clade</taxon>
        <taxon>Panicoideae</taxon>
        <taxon>Andropogonodae</taxon>
        <taxon>Paspaleae</taxon>
        <taxon>Paspalinae</taxon>
        <taxon>Paspalum</taxon>
    </lineage>
</organism>
<dbReference type="SUPFAM" id="SSF49599">
    <property type="entry name" value="TRAF domain-like"/>
    <property type="match status" value="1"/>
</dbReference>
<reference evidence="6 7" key="1">
    <citation type="submission" date="2024-02" db="EMBL/GenBank/DDBJ databases">
        <title>High-quality chromosome-scale genome assembly of Pensacola bahiagrass (Paspalum notatum Flugge var. saurae).</title>
        <authorList>
            <person name="Vega J.M."/>
            <person name="Podio M."/>
            <person name="Orjuela J."/>
            <person name="Siena L.A."/>
            <person name="Pessino S.C."/>
            <person name="Combes M.C."/>
            <person name="Mariac C."/>
            <person name="Albertini E."/>
            <person name="Pupilli F."/>
            <person name="Ortiz J.P.A."/>
            <person name="Leblanc O."/>
        </authorList>
    </citation>
    <scope>NUCLEOTIDE SEQUENCE [LARGE SCALE GENOMIC DNA]</scope>
    <source>
        <strain evidence="6">R1</strain>
        <tissue evidence="6">Leaf</tissue>
    </source>
</reference>
<dbReference type="Pfam" id="PF24570">
    <property type="entry name" value="BACK_BPM_SPOP"/>
    <property type="match status" value="1"/>
</dbReference>
<dbReference type="Gene3D" id="1.25.40.420">
    <property type="match status" value="1"/>
</dbReference>
<evidence type="ECO:0000313" key="6">
    <source>
        <dbReference type="EMBL" id="WVZ87216.1"/>
    </source>
</evidence>
<feature type="region of interest" description="Disordered" evidence="3">
    <location>
        <begin position="235"/>
        <end position="273"/>
    </location>
</feature>
<evidence type="ECO:0000313" key="7">
    <source>
        <dbReference type="Proteomes" id="UP001341281"/>
    </source>
</evidence>
<dbReference type="PANTHER" id="PTHR26379">
    <property type="entry name" value="BTB/POZ AND MATH DOMAIN-CONTAINING PROTEIN 1"/>
    <property type="match status" value="1"/>
</dbReference>
<evidence type="ECO:0008006" key="8">
    <source>
        <dbReference type="Google" id="ProtNLM"/>
    </source>
</evidence>
<dbReference type="Gene3D" id="3.30.710.10">
    <property type="entry name" value="Potassium Channel Kv1.1, Chain A"/>
    <property type="match status" value="2"/>
</dbReference>
<dbReference type="PANTHER" id="PTHR26379:SF187">
    <property type="entry name" value="OS07G0655300 PROTEIN"/>
    <property type="match status" value="1"/>
</dbReference>
<dbReference type="Gene3D" id="2.60.210.10">
    <property type="entry name" value="Apoptosis, Tumor Necrosis Factor Receptor Associated Protein 2, Chain A"/>
    <property type="match status" value="1"/>
</dbReference>
<dbReference type="InterPro" id="IPR002083">
    <property type="entry name" value="MATH/TRAF_dom"/>
</dbReference>
<dbReference type="Pfam" id="PF00651">
    <property type="entry name" value="BTB"/>
    <property type="match status" value="2"/>
</dbReference>
<evidence type="ECO:0000259" key="4">
    <source>
        <dbReference type="PROSITE" id="PS50097"/>
    </source>
</evidence>
<dbReference type="InterPro" id="IPR008974">
    <property type="entry name" value="TRAF-like"/>
</dbReference>
<dbReference type="GO" id="GO:0016567">
    <property type="term" value="P:protein ubiquitination"/>
    <property type="evidence" value="ECO:0007669"/>
    <property type="project" value="InterPro"/>
</dbReference>
<dbReference type="Pfam" id="PF22486">
    <property type="entry name" value="MATH_2"/>
    <property type="match status" value="1"/>
</dbReference>
<evidence type="ECO:0000259" key="5">
    <source>
        <dbReference type="PROSITE" id="PS50144"/>
    </source>
</evidence>
<dbReference type="InterPro" id="IPR000210">
    <property type="entry name" value="BTB/POZ_dom"/>
</dbReference>
<dbReference type="PROSITE" id="PS50097">
    <property type="entry name" value="BTB"/>
    <property type="match status" value="1"/>
</dbReference>
<feature type="domain" description="MATH" evidence="5">
    <location>
        <begin position="22"/>
        <end position="153"/>
    </location>
</feature>
<dbReference type="Proteomes" id="UP001341281">
    <property type="component" value="Chromosome 07"/>
</dbReference>
<comment type="similarity">
    <text evidence="2">Belongs to the Tdpoz family.</text>
</comment>
<keyword evidence="7" id="KW-1185">Reference proteome</keyword>
<dbReference type="CDD" id="cd00121">
    <property type="entry name" value="MATH"/>
    <property type="match status" value="1"/>
</dbReference>
<feature type="compositionally biased region" description="Basic and acidic residues" evidence="3">
    <location>
        <begin position="254"/>
        <end position="264"/>
    </location>
</feature>
<accession>A0AAQ3X6N8</accession>
<sequence>MANKRRRLLLETSSRCVTPFTQAAHTFEVSSFSLLDGAMGAGEFVSSSTFSAGGRDWNIRVYPDGTKMKEDDDEPGAWVSAFLRLLSGDATRTRFTIDVMEKDGTPWSASELISPAFEEAGDGWGCRRLVKKSSSLRSMLLRNDDCLMIRCELTVLGESHSEDVVGGGGGAMASPEPNLHGQLGRLLECGKGADVAFDVDGRVFHAHRCVLAARSPVFEAELFGEGHLEPRETLELLGTGGDSGRSPPGAARSGDVRPPARGEPLRAGSEGAVLRPRAALRGARSPAAAAAAPALAAAGRHVPAWAPERQREVELARACWPTPACLVLQPCGHSPPPYSAAVGHSSRHGSPDGVVGRRDGAIRAPPVAAFSRKLETSALEESNGEGNRTDEFSASFLCDVGFQSKIQYCRHPTPKSGRTPGRNSRLCRTPVNGGIHLASEYFISGECKDSRGNDCVQRKLDAGYVKRLSKVSVEGKVLRSSEMKFWLPNCSIKTWSSVPFVFELPGRIHFISSMIVGCKKAASSFQNSGQMEWTPCVREAIPFRHRERQQPAFGPLADLLPPLKYSHGRRRIKVGARAREARKIALVDVMEPIKVHDMEPAIFEELLHFVYTDSMSPSSSDFEDGGGVMVMPRLLVAADRYGLDRLRLMCEVKLCRGIDAKTVADTLALAERHHCARLKDACLGFIASRDANVLGVVMKTDGFKHLVASCPSVAVDILDKIAHG</sequence>
<feature type="domain" description="BTB" evidence="4">
    <location>
        <begin position="193"/>
        <end position="222"/>
    </location>
</feature>
<dbReference type="InterPro" id="IPR045005">
    <property type="entry name" value="BPM1-6"/>
</dbReference>
<name>A0AAQ3X6N8_PASNO</name>
<dbReference type="PROSITE" id="PS50144">
    <property type="entry name" value="MATH"/>
    <property type="match status" value="1"/>
</dbReference>
<dbReference type="EMBL" id="CP144751">
    <property type="protein sequence ID" value="WVZ87216.1"/>
    <property type="molecule type" value="Genomic_DNA"/>
</dbReference>
<evidence type="ECO:0000256" key="2">
    <source>
        <dbReference type="ARBA" id="ARBA00010846"/>
    </source>
</evidence>
<dbReference type="InterPro" id="IPR011333">
    <property type="entry name" value="SKP1/BTB/POZ_sf"/>
</dbReference>
<dbReference type="AlphaFoldDB" id="A0AAQ3X6N8"/>
<protein>
    <recommendedName>
        <fullName evidence="8">BTB domain-containing protein</fullName>
    </recommendedName>
</protein>